<feature type="transmembrane region" description="Helical" evidence="6">
    <location>
        <begin position="73"/>
        <end position="93"/>
    </location>
</feature>
<evidence type="ECO:0000313" key="8">
    <source>
        <dbReference type="Proteomes" id="UP000703269"/>
    </source>
</evidence>
<feature type="compositionally biased region" description="Basic and acidic residues" evidence="5">
    <location>
        <begin position="302"/>
        <end position="311"/>
    </location>
</feature>
<dbReference type="AlphaFoldDB" id="A0A9P3GNU9"/>
<protein>
    <submittedName>
        <fullName evidence="7">Uncharacterized protein</fullName>
    </submittedName>
</protein>
<keyword evidence="8" id="KW-1185">Reference proteome</keyword>
<dbReference type="InterPro" id="IPR006838">
    <property type="entry name" value="ADTRP_AIG1"/>
</dbReference>
<dbReference type="OrthoDB" id="419711at2759"/>
<dbReference type="GO" id="GO:0012505">
    <property type="term" value="C:endomembrane system"/>
    <property type="evidence" value="ECO:0007669"/>
    <property type="project" value="UniProtKB-SubCell"/>
</dbReference>
<evidence type="ECO:0000256" key="6">
    <source>
        <dbReference type="SAM" id="Phobius"/>
    </source>
</evidence>
<evidence type="ECO:0000256" key="3">
    <source>
        <dbReference type="ARBA" id="ARBA00022989"/>
    </source>
</evidence>
<evidence type="ECO:0000256" key="5">
    <source>
        <dbReference type="SAM" id="MobiDB-lite"/>
    </source>
</evidence>
<reference evidence="7 8" key="1">
    <citation type="submission" date="2021-08" db="EMBL/GenBank/DDBJ databases">
        <title>Draft Genome Sequence of Phanerochaete sordida strain YK-624.</title>
        <authorList>
            <person name="Mori T."/>
            <person name="Dohra H."/>
            <person name="Suzuki T."/>
            <person name="Kawagishi H."/>
            <person name="Hirai H."/>
        </authorList>
    </citation>
    <scope>NUCLEOTIDE SEQUENCE [LARGE SCALE GENOMIC DNA]</scope>
    <source>
        <strain evidence="7 8">YK-624</strain>
    </source>
</reference>
<comment type="caution">
    <text evidence="7">The sequence shown here is derived from an EMBL/GenBank/DDBJ whole genome shotgun (WGS) entry which is preliminary data.</text>
</comment>
<organism evidence="7 8">
    <name type="scientific">Phanerochaete sordida</name>
    <dbReference type="NCBI Taxonomy" id="48140"/>
    <lineage>
        <taxon>Eukaryota</taxon>
        <taxon>Fungi</taxon>
        <taxon>Dikarya</taxon>
        <taxon>Basidiomycota</taxon>
        <taxon>Agaricomycotina</taxon>
        <taxon>Agaricomycetes</taxon>
        <taxon>Polyporales</taxon>
        <taxon>Phanerochaetaceae</taxon>
        <taxon>Phanerochaete</taxon>
    </lineage>
</organism>
<keyword evidence="2 6" id="KW-0812">Transmembrane</keyword>
<feature type="transmembrane region" description="Helical" evidence="6">
    <location>
        <begin position="30"/>
        <end position="53"/>
    </location>
</feature>
<dbReference type="EMBL" id="BPQB01000097">
    <property type="protein sequence ID" value="GJE98930.1"/>
    <property type="molecule type" value="Genomic_DNA"/>
</dbReference>
<feature type="transmembrane region" description="Helical" evidence="6">
    <location>
        <begin position="189"/>
        <end position="210"/>
    </location>
</feature>
<accession>A0A9P3GNU9</accession>
<evidence type="ECO:0000256" key="2">
    <source>
        <dbReference type="ARBA" id="ARBA00022692"/>
    </source>
</evidence>
<feature type="transmembrane region" description="Helical" evidence="6">
    <location>
        <begin position="230"/>
        <end position="252"/>
    </location>
</feature>
<feature type="transmembrane region" description="Helical" evidence="6">
    <location>
        <begin position="114"/>
        <end position="138"/>
    </location>
</feature>
<gene>
    <name evidence="7" type="ORF">PsYK624_151670</name>
</gene>
<proteinExistence type="predicted"/>
<evidence type="ECO:0000256" key="1">
    <source>
        <dbReference type="ARBA" id="ARBA00004127"/>
    </source>
</evidence>
<dbReference type="PANTHER" id="PTHR12242">
    <property type="entry name" value="OS02G0130600 PROTEIN-RELATED"/>
    <property type="match status" value="1"/>
</dbReference>
<dbReference type="GO" id="GO:0016020">
    <property type="term" value="C:membrane"/>
    <property type="evidence" value="ECO:0007669"/>
    <property type="project" value="InterPro"/>
</dbReference>
<dbReference type="Proteomes" id="UP000703269">
    <property type="component" value="Unassembled WGS sequence"/>
</dbReference>
<dbReference type="Pfam" id="PF04750">
    <property type="entry name" value="Far-17a_AIG1"/>
    <property type="match status" value="1"/>
</dbReference>
<feature type="region of interest" description="Disordered" evidence="5">
    <location>
        <begin position="292"/>
        <end position="334"/>
    </location>
</feature>
<sequence>MKTSVYEVFGVGAPFDPTFSLVTSPVLPPLALAALRLLLALYGTVFVLFRLIYEGVRDHTDAAFFSYFTDLSYIGLLAYFWAAGAQTLSYARAQRTHPLAPSYALQRWPRALQAAHLLLQSSALAFPLLVTAVFWGVLAGPDTLATRYAAWVNVSEHALNSGFVALEVVLSGAAPALPRRARSGVAMPWAHLPLLLVLLAGYLGVASITSATQGFYPYAFLDPHTQGGTLAAYIVGIAAGACAAFVLVRYAMLGRHLLALYFTRNSQQNESSFFGASTSVLDFASVAGGGGGGAGGGGGGGGERKGSKGDVEALEDWEEVGRPSMGSGERGVAL</sequence>
<keyword evidence="3 6" id="KW-1133">Transmembrane helix</keyword>
<feature type="compositionally biased region" description="Gly residues" evidence="5">
    <location>
        <begin position="292"/>
        <end position="301"/>
    </location>
</feature>
<name>A0A9P3GNU9_9APHY</name>
<comment type="subcellular location">
    <subcellularLocation>
        <location evidence="1">Endomembrane system</location>
        <topology evidence="1">Multi-pass membrane protein</topology>
    </subcellularLocation>
</comment>
<dbReference type="PANTHER" id="PTHR12242:SF1">
    <property type="entry name" value="MYND-TYPE DOMAIN-CONTAINING PROTEIN"/>
    <property type="match status" value="1"/>
</dbReference>
<evidence type="ECO:0000313" key="7">
    <source>
        <dbReference type="EMBL" id="GJE98930.1"/>
    </source>
</evidence>
<evidence type="ECO:0000256" key="4">
    <source>
        <dbReference type="ARBA" id="ARBA00023136"/>
    </source>
</evidence>
<keyword evidence="4 6" id="KW-0472">Membrane</keyword>